<dbReference type="Proteomes" id="UP001239213">
    <property type="component" value="Unassembled WGS sequence"/>
</dbReference>
<comment type="caution">
    <text evidence="1">The sequence shown here is derived from an EMBL/GenBank/DDBJ whole genome shotgun (WGS) entry which is preliminary data.</text>
</comment>
<keyword evidence="2" id="KW-1185">Reference proteome</keyword>
<accession>A0AAI9XFC4</accession>
<organism evidence="1 2">
    <name type="scientific">Colletotrichum cuscutae</name>
    <dbReference type="NCBI Taxonomy" id="1209917"/>
    <lineage>
        <taxon>Eukaryota</taxon>
        <taxon>Fungi</taxon>
        <taxon>Dikarya</taxon>
        <taxon>Ascomycota</taxon>
        <taxon>Pezizomycotina</taxon>
        <taxon>Sordariomycetes</taxon>
        <taxon>Hypocreomycetidae</taxon>
        <taxon>Glomerellales</taxon>
        <taxon>Glomerellaceae</taxon>
        <taxon>Colletotrichum</taxon>
        <taxon>Colletotrichum acutatum species complex</taxon>
    </lineage>
</organism>
<name>A0AAI9XFC4_9PEZI</name>
<sequence>MVIQELAASAHWRDFKPGPFLSLFVNCFILKRNSLSRLSIPSSMITWTGRNTEKKNAWPWTETATTTAVHKARENVHVQPCGLIPKLSIDFSMTGPPYRYKTEMPSRRISYDNHDRLRLAFSLNHVYEFTDGFWASAVSERIVFTLSTLHRMVAPESKEMGHLREHEALPWPRKTDLKAISSRDWYQDRAQAPSTTYMRRMSLAVPQHACASSHLLHMFLEAFVLLINSSKTLTSNVRTQPILSLLASGTLGAAASQRCYRSGQASCNVESSKLQKGVTSCSVTVKPFFSILVRRDIPRATFPEIALHPDSPSGRQQVFANPPPNRVPTPGFWVLSTQWSPWSVERRITATSRSSSLRGGYSLLTRYTTTSERGTGFFETLPCRSQFSPTLVNDSFPVSLEGYKPNGWDSFSSPLDECDQLLFRDLESRTDRSINEQKAKRKVRVNIPVSPRFERIRCPQYYFKGAVRSVRVYYRSLSTVLSDPVYGLTGATLFVSAAEEREREREREYKSVPALARYWHISLRTYAMKAASEALKISMLIWTLAGYKWIYGISGVKPASMIEGLKYGHRLCTAPTAFQTQATCLEPRYSHEVQVKSVDGWSDSLAETSIRAETTAISPGFGGGRYPGPAVLGKLNKLGWLDRPDGNTFNLGLGADSSACGSLMGAELNALMLQHPLFGPGLGCFVRSLNPSSVWSTLILAASAPEGAYVSVTSSSGTLALPSERDVSVQTLMSLAQIWSVQSIHTLIEIVGEGSGALMLKMVDRTALFGSNELKRDVGCTSLSKVGHRPRHHLGRLTSICPTGQLDRLVQEARMERQGTVSVDRSPQRWRRQEGLEGLEGFDCLGTFGEATWALAWAPLLALMACMCCIFEQLDLIYLDAAYCNEWGARWKETKCAAYHDERGDSSWFTRYGLMLIFSSTDTFEIRLSDNDFKLETRITGILSGGHFFPPLLSPLSFGVCRVARVRNDGGCFVADDVGIIVAGVSLRRKPARMRSLPSGLGVQDGAMYDTGYDPAPEMASSIVVLLTIRDDSRFLLVLSARADEMRCLRMAYELTTKADEDIKEADGRRGARGYEDVCKRRWTLGVYIPYSMNVSPWNCGIGCKSRGWVGHSRDERGRGLMCFSFSDRIRGPLAVTIDSGCRIAFVASISVAMEHDPLLPCVAWLSSSRSSRSCSSSPIALSPCFRVSASFELHPLRTLSLLVQGLPRRGREASHVDEGERDAVVYAAGSKTNMMHKDASQDEKIPYGVPYLRSRVNDSDTYRGKVQRVIG</sequence>
<dbReference type="EMBL" id="MPDP01000325">
    <property type="protein sequence ID" value="KAK1445236.1"/>
    <property type="molecule type" value="Genomic_DNA"/>
</dbReference>
<proteinExistence type="predicted"/>
<reference evidence="1" key="1">
    <citation type="submission" date="2016-11" db="EMBL/GenBank/DDBJ databases">
        <title>The genome sequence of Colletotrichum cuscutae.</title>
        <authorList>
            <person name="Baroncelli R."/>
        </authorList>
    </citation>
    <scope>NUCLEOTIDE SEQUENCE</scope>
    <source>
        <strain evidence="1">IMI 304802</strain>
    </source>
</reference>
<evidence type="ECO:0000313" key="1">
    <source>
        <dbReference type="EMBL" id="KAK1445236.1"/>
    </source>
</evidence>
<evidence type="ECO:0000313" key="2">
    <source>
        <dbReference type="Proteomes" id="UP001239213"/>
    </source>
</evidence>
<dbReference type="AlphaFoldDB" id="A0AAI9XFC4"/>
<protein>
    <submittedName>
        <fullName evidence="1">Uncharacterized protein</fullName>
    </submittedName>
</protein>
<gene>
    <name evidence="1" type="ORF">CCUS01_12730</name>
</gene>